<gene>
    <name evidence="1" type="ORF">C5O25_05255</name>
</gene>
<dbReference type="Proteomes" id="UP000244925">
    <property type="component" value="Unassembled WGS sequence"/>
</dbReference>
<comment type="caution">
    <text evidence="1">The sequence shown here is derived from an EMBL/GenBank/DDBJ whole genome shotgun (WGS) entry which is preliminary data.</text>
</comment>
<name>A0A2V1ITL4_9BACT</name>
<sequence length="109" mass="12689">MLDTPKTYGDKKECSWQDVKILPQPRRVWRFFRIDTNVPQPYVPTGEQLLLNPLAPERKNKNGIPDITGKPLDNIMNCAAIQSQNDKTMNNCNVTNNIISWKRKHELRK</sequence>
<keyword evidence="2" id="KW-1185">Reference proteome</keyword>
<accession>A0A2V1ITL4</accession>
<dbReference type="AlphaFoldDB" id="A0A2V1ITL4"/>
<evidence type="ECO:0000313" key="1">
    <source>
        <dbReference type="EMBL" id="PWB08003.1"/>
    </source>
</evidence>
<reference evidence="2" key="1">
    <citation type="submission" date="2018-02" db="EMBL/GenBank/DDBJ databases">
        <authorList>
            <person name="Clavel T."/>
            <person name="Strowig T."/>
        </authorList>
    </citation>
    <scope>NUCLEOTIDE SEQUENCE [LARGE SCALE GENOMIC DNA]</scope>
    <source>
        <strain evidence="2">DSM 100764</strain>
    </source>
</reference>
<organism evidence="1 2">
    <name type="scientific">Paramuribaculum intestinale</name>
    <dbReference type="NCBI Taxonomy" id="2094151"/>
    <lineage>
        <taxon>Bacteria</taxon>
        <taxon>Pseudomonadati</taxon>
        <taxon>Bacteroidota</taxon>
        <taxon>Bacteroidia</taxon>
        <taxon>Bacteroidales</taxon>
        <taxon>Muribaculaceae</taxon>
        <taxon>Paramuribaculum</taxon>
    </lineage>
</organism>
<protein>
    <submittedName>
        <fullName evidence="1">Uncharacterized protein</fullName>
    </submittedName>
</protein>
<proteinExistence type="predicted"/>
<evidence type="ECO:0000313" key="2">
    <source>
        <dbReference type="Proteomes" id="UP000244925"/>
    </source>
</evidence>
<dbReference type="EMBL" id="PUBV01000008">
    <property type="protein sequence ID" value="PWB08003.1"/>
    <property type="molecule type" value="Genomic_DNA"/>
</dbReference>